<comment type="caution">
    <text evidence="10">The sequence shown here is derived from an EMBL/GenBank/DDBJ whole genome shotgun (WGS) entry which is preliminary data.</text>
</comment>
<evidence type="ECO:0000256" key="2">
    <source>
        <dbReference type="ARBA" id="ARBA00011322"/>
    </source>
</evidence>
<evidence type="ECO:0000256" key="3">
    <source>
        <dbReference type="ARBA" id="ARBA00013365"/>
    </source>
</evidence>
<dbReference type="InterPro" id="IPR004593">
    <property type="entry name" value="SbcD"/>
</dbReference>
<comment type="subunit">
    <text evidence="2 7">Heterodimer of SbcC and SbcD.</text>
</comment>
<dbReference type="AlphaFoldDB" id="A6P235"/>
<keyword evidence="7" id="KW-0233">DNA recombination</keyword>
<dbReference type="GO" id="GO:0004519">
    <property type="term" value="F:endonuclease activity"/>
    <property type="evidence" value="ECO:0007669"/>
    <property type="project" value="UniProtKB-KW"/>
</dbReference>
<dbReference type="RefSeq" id="WP_006575019.1">
    <property type="nucleotide sequence ID" value="NZ_AAXG02000049.1"/>
</dbReference>
<evidence type="ECO:0000313" key="10">
    <source>
        <dbReference type="EMBL" id="EDM97705.1"/>
    </source>
</evidence>
<dbReference type="Pfam" id="PF12320">
    <property type="entry name" value="SbcD_C"/>
    <property type="match status" value="1"/>
</dbReference>
<dbReference type="Pfam" id="PF00149">
    <property type="entry name" value="Metallophos"/>
    <property type="match status" value="1"/>
</dbReference>
<dbReference type="PANTHER" id="PTHR30337:SF0">
    <property type="entry name" value="NUCLEASE SBCCD SUBUNIT D"/>
    <property type="match status" value="1"/>
</dbReference>
<comment type="similarity">
    <text evidence="1 7">Belongs to the SbcD family.</text>
</comment>
<evidence type="ECO:0000256" key="5">
    <source>
        <dbReference type="ARBA" id="ARBA00022801"/>
    </source>
</evidence>
<dbReference type="GO" id="GO:0006310">
    <property type="term" value="P:DNA recombination"/>
    <property type="evidence" value="ECO:0007669"/>
    <property type="project" value="UniProtKB-KW"/>
</dbReference>
<name>A6P235_9FIRM</name>
<sequence length="380" mass="42801">MKLIHLSDLHLGKRVNDFSMLEDQQYILAEILQIIDREKPDGVLIAGDVYDKSVPSAEAVALLDDFLVRLSRRELRIFVISGNHDSPERMAFGGRLMERSGVHLAPVYDGRVEPVVLTDQYGPVKLYLLPFVKPSHVRRCFPEREIATYTDAVAAAIEAMGVDTAVRNVLVTHQFVTGAARCDSEELSVGGTDNVDAAVFDPFDYVALGHIHGPQQVGRETVRYCGTPLKYSFSEAGHKKSVTVVELGAKGAVTIRTIPLKPLRDMVELRGTYEELTLRAFYEGTTYPRDYIHITLTDEEDIPDAVGKLRIIYPNLMKLDYDNKRTRAGIHLEGAEDVQQKSPLELLEEFYSNQNGQPMSEEQRAFARDMMERIWEEDEG</sequence>
<dbReference type="eggNOG" id="COG0420">
    <property type="taxonomic scope" value="Bacteria"/>
</dbReference>
<reference evidence="10 11" key="1">
    <citation type="submission" date="2007-04" db="EMBL/GenBank/DDBJ databases">
        <authorList>
            <person name="Fulton L."/>
            <person name="Clifton S."/>
            <person name="Fulton B."/>
            <person name="Xu J."/>
            <person name="Minx P."/>
            <person name="Pepin K.H."/>
            <person name="Johnson M."/>
            <person name="Thiruvilangam P."/>
            <person name="Bhonagiri V."/>
            <person name="Nash W.E."/>
            <person name="Mardis E.R."/>
            <person name="Wilson R.K."/>
        </authorList>
    </citation>
    <scope>NUCLEOTIDE SEQUENCE [LARGE SCALE GENOMIC DNA]</scope>
    <source>
        <strain evidence="10 11">ATCC 29799</strain>
    </source>
</reference>
<protein>
    <recommendedName>
        <fullName evidence="3 7">Nuclease SbcCD subunit D</fullName>
    </recommendedName>
</protein>
<accession>A6P235</accession>
<dbReference type="Proteomes" id="UP000003639">
    <property type="component" value="Unassembled WGS sequence"/>
</dbReference>
<dbReference type="NCBIfam" id="TIGR00619">
    <property type="entry name" value="sbcd"/>
    <property type="match status" value="1"/>
</dbReference>
<keyword evidence="6 7" id="KW-0269">Exonuclease</keyword>
<keyword evidence="7" id="KW-0235">DNA replication</keyword>
<gene>
    <name evidence="7 10" type="primary">sbcD</name>
    <name evidence="10" type="ORF">BACCAP_04564</name>
</gene>
<evidence type="ECO:0000259" key="8">
    <source>
        <dbReference type="Pfam" id="PF00149"/>
    </source>
</evidence>
<dbReference type="InterPro" id="IPR004843">
    <property type="entry name" value="Calcineurin-like_PHP"/>
</dbReference>
<dbReference type="PANTHER" id="PTHR30337">
    <property type="entry name" value="COMPONENT OF ATP-DEPENDENT DSDNA EXONUCLEASE"/>
    <property type="match status" value="1"/>
</dbReference>
<dbReference type="EMBL" id="AAXG02000049">
    <property type="protein sequence ID" value="EDM97705.1"/>
    <property type="molecule type" value="Genomic_DNA"/>
</dbReference>
<dbReference type="InterPro" id="IPR050535">
    <property type="entry name" value="DNA_Repair-Maintenance_Comp"/>
</dbReference>
<dbReference type="SUPFAM" id="SSF56300">
    <property type="entry name" value="Metallo-dependent phosphatases"/>
    <property type="match status" value="1"/>
</dbReference>
<evidence type="ECO:0000256" key="4">
    <source>
        <dbReference type="ARBA" id="ARBA00022722"/>
    </source>
</evidence>
<evidence type="ECO:0000313" key="11">
    <source>
        <dbReference type="Proteomes" id="UP000003639"/>
    </source>
</evidence>
<organism evidence="10 11">
    <name type="scientific">Pseudoflavonifractor capillosus ATCC 29799</name>
    <dbReference type="NCBI Taxonomy" id="411467"/>
    <lineage>
        <taxon>Bacteria</taxon>
        <taxon>Bacillati</taxon>
        <taxon>Bacillota</taxon>
        <taxon>Clostridia</taxon>
        <taxon>Eubacteriales</taxon>
        <taxon>Oscillospiraceae</taxon>
        <taxon>Pseudoflavonifractor</taxon>
    </lineage>
</organism>
<dbReference type="GO" id="GO:0008408">
    <property type="term" value="F:3'-5' exonuclease activity"/>
    <property type="evidence" value="ECO:0007669"/>
    <property type="project" value="InterPro"/>
</dbReference>
<keyword evidence="7" id="KW-0255">Endonuclease</keyword>
<dbReference type="CDD" id="cd00840">
    <property type="entry name" value="MPP_Mre11_N"/>
    <property type="match status" value="1"/>
</dbReference>
<reference evidence="10 11" key="2">
    <citation type="submission" date="2007-06" db="EMBL/GenBank/DDBJ databases">
        <title>Draft genome sequence of Pseudoflavonifractor capillosus ATCC 29799.</title>
        <authorList>
            <person name="Sudarsanam P."/>
            <person name="Ley R."/>
            <person name="Guruge J."/>
            <person name="Turnbaugh P.J."/>
            <person name="Mahowald M."/>
            <person name="Liep D."/>
            <person name="Gordon J."/>
        </authorList>
    </citation>
    <scope>NUCLEOTIDE SEQUENCE [LARGE SCALE GENOMIC DNA]</scope>
    <source>
        <strain evidence="10 11">ATCC 29799</strain>
    </source>
</reference>
<feature type="domain" description="Calcineurin-like phosphoesterase" evidence="8">
    <location>
        <begin position="1"/>
        <end position="213"/>
    </location>
</feature>
<comment type="function">
    <text evidence="7">SbcCD cleaves DNA hairpin structures. These structures can inhibit DNA replication and are intermediates in certain DNA recombination reactions. The complex acts as a 3'-&gt;5' double strand exonuclease that can open hairpins. It also has a 5' single-strand endonuclease activity.</text>
</comment>
<keyword evidence="11" id="KW-1185">Reference proteome</keyword>
<evidence type="ECO:0000256" key="1">
    <source>
        <dbReference type="ARBA" id="ARBA00010555"/>
    </source>
</evidence>
<evidence type="ECO:0000259" key="9">
    <source>
        <dbReference type="Pfam" id="PF12320"/>
    </source>
</evidence>
<dbReference type="InterPro" id="IPR041796">
    <property type="entry name" value="Mre11_N"/>
</dbReference>
<evidence type="ECO:0000256" key="6">
    <source>
        <dbReference type="ARBA" id="ARBA00022839"/>
    </source>
</evidence>
<dbReference type="InterPro" id="IPR026843">
    <property type="entry name" value="SbcD_C"/>
</dbReference>
<keyword evidence="5 7" id="KW-0378">Hydrolase</keyword>
<dbReference type="STRING" id="411467.BACCAP_04564"/>
<feature type="domain" description="Nuclease SbcCD subunit D C-terminal" evidence="9">
    <location>
        <begin position="262"/>
        <end position="354"/>
    </location>
</feature>
<keyword evidence="4 7" id="KW-0540">Nuclease</keyword>
<dbReference type="OrthoDB" id="9773856at2"/>
<evidence type="ECO:0000256" key="7">
    <source>
        <dbReference type="RuleBase" id="RU363069"/>
    </source>
</evidence>
<dbReference type="Gene3D" id="3.60.21.10">
    <property type="match status" value="1"/>
</dbReference>
<dbReference type="GO" id="GO:0006260">
    <property type="term" value="P:DNA replication"/>
    <property type="evidence" value="ECO:0007669"/>
    <property type="project" value="UniProtKB-KW"/>
</dbReference>
<proteinExistence type="inferred from homology"/>
<dbReference type="InterPro" id="IPR029052">
    <property type="entry name" value="Metallo-depent_PP-like"/>
</dbReference>